<reference evidence="1" key="1">
    <citation type="submission" date="2021-11" db="EMBL/GenBank/DDBJ databases">
        <title>Genome sequence of Xylella taiwanensis PLS432.</title>
        <authorList>
            <person name="Weng L.-W."/>
            <person name="Su C.-C."/>
            <person name="Tsai C.-W."/>
            <person name="Kuo C.-H."/>
        </authorList>
    </citation>
    <scope>NUCLEOTIDE SEQUENCE</scope>
    <source>
        <strain evidence="1">PLS432</strain>
    </source>
</reference>
<gene>
    <name evidence="1" type="ORF">LPH55_09355</name>
</gene>
<accession>A0ABS8TU56</accession>
<dbReference type="Proteomes" id="UP001430701">
    <property type="component" value="Unassembled WGS sequence"/>
</dbReference>
<proteinExistence type="predicted"/>
<dbReference type="EMBL" id="JAJPPU010000002">
    <property type="protein sequence ID" value="MCD8473654.1"/>
    <property type="molecule type" value="Genomic_DNA"/>
</dbReference>
<name>A0ABS8TU56_9GAMM</name>
<protein>
    <recommendedName>
        <fullName evidence="3">Lipoprotein</fullName>
    </recommendedName>
</protein>
<evidence type="ECO:0008006" key="3">
    <source>
        <dbReference type="Google" id="ProtNLM"/>
    </source>
</evidence>
<evidence type="ECO:0000313" key="2">
    <source>
        <dbReference type="Proteomes" id="UP001430701"/>
    </source>
</evidence>
<comment type="caution">
    <text evidence="1">The sequence shown here is derived from an EMBL/GenBank/DDBJ whole genome shotgun (WGS) entry which is preliminary data.</text>
</comment>
<evidence type="ECO:0000313" key="1">
    <source>
        <dbReference type="EMBL" id="MCD8473654.1"/>
    </source>
</evidence>
<organism evidence="1 2">
    <name type="scientific">Xylella taiwanensis</name>
    <dbReference type="NCBI Taxonomy" id="1444770"/>
    <lineage>
        <taxon>Bacteria</taxon>
        <taxon>Pseudomonadati</taxon>
        <taxon>Pseudomonadota</taxon>
        <taxon>Gammaproteobacteria</taxon>
        <taxon>Lysobacterales</taxon>
        <taxon>Lysobacteraceae</taxon>
        <taxon>Xylella</taxon>
    </lineage>
</organism>
<keyword evidence="2" id="KW-1185">Reference proteome</keyword>
<sequence length="244" mass="27716">MTKIFSLSDIRRDTSYNGKDNTASVIAPQAPCCRVEISAARLFHHPLILRAIFGAAFMMACTALMSCGRSDMKESEHQHAAKEAVQEPNKIMMFKSDDSKYKKCFSFPSEMWPAQFSPSKGIFRFKNFGYISGVEKSPGNIGEPGTSMVTLAFFRDNPGKEYYIYSLSRAYRNGQVKIEEEYKAFYLYDLKDFTYSAIDKDGLFTIEYDIGDGRPRSKEEWIHELKLIVDFVESHTIPCQGASS</sequence>